<reference evidence="2 3" key="1">
    <citation type="journal article" date="2023" name="Int. J. Syst. Evol. Microbiol.">
        <title>Arthrobacter mangrovi sp. nov., an actinobacterium isolated from the rhizosphere of a mangrove.</title>
        <authorList>
            <person name="Hamada M."/>
            <person name="Saitou S."/>
            <person name="Enomoto N."/>
            <person name="Nanri K."/>
            <person name="Hidaka K."/>
            <person name="Miura T."/>
            <person name="Tamura T."/>
        </authorList>
    </citation>
    <scope>NUCLEOTIDE SEQUENCE [LARGE SCALE GENOMIC DNA]</scope>
    <source>
        <strain evidence="2 3">NBRC 112813</strain>
    </source>
</reference>
<accession>A0ABQ5MPK8</accession>
<evidence type="ECO:0000313" key="2">
    <source>
        <dbReference type="EMBL" id="GLB65930.1"/>
    </source>
</evidence>
<protein>
    <recommendedName>
        <fullName evidence="1">Protein NO VEIN C-terminal domain-containing protein</fullName>
    </recommendedName>
</protein>
<name>A0ABQ5MPK8_9MICC</name>
<dbReference type="RefSeq" id="WP_264794090.1">
    <property type="nucleotide sequence ID" value="NZ_BRVS01000001.1"/>
</dbReference>
<evidence type="ECO:0000313" key="3">
    <source>
        <dbReference type="Proteomes" id="UP001209654"/>
    </source>
</evidence>
<proteinExistence type="predicted"/>
<dbReference type="Proteomes" id="UP001209654">
    <property type="component" value="Unassembled WGS sequence"/>
</dbReference>
<keyword evidence="3" id="KW-1185">Reference proteome</keyword>
<sequence length="281" mass="32121">MNRGEIGHFWSHDEIDVTVESYFRMLRQELTGKQYNKAEENRRVQAVTGRSKGAVEFKHCNISAVLQGLKSFYIEGYKPRANVQGALREAVVQRWVHDSDLHGLMLKVADEPIPDSPDCAALKLVEAPTVEVDDYIVEGNAAPFDYVKIEAEKLGLKQAGKLAVVEFEQQRLRSLGLDRLAERVEGMSPFDSHVVGYDVLSFDVGGRERYISVKTTRRVREWPFLVGINEVRFSREEAERYHLYRVFRFGAKQPELYTIQGALDNSCTLEPRLFEARPRAV</sequence>
<dbReference type="InterPro" id="IPR024975">
    <property type="entry name" value="NOV_C"/>
</dbReference>
<comment type="caution">
    <text evidence="2">The sequence shown here is derived from an EMBL/GenBank/DDBJ whole genome shotgun (WGS) entry which is preliminary data.</text>
</comment>
<organism evidence="2 3">
    <name type="scientific">Arthrobacter mangrovi</name>
    <dbReference type="NCBI Taxonomy" id="2966350"/>
    <lineage>
        <taxon>Bacteria</taxon>
        <taxon>Bacillati</taxon>
        <taxon>Actinomycetota</taxon>
        <taxon>Actinomycetes</taxon>
        <taxon>Micrococcales</taxon>
        <taxon>Micrococcaceae</taxon>
        <taxon>Arthrobacter</taxon>
    </lineage>
</organism>
<evidence type="ECO:0000259" key="1">
    <source>
        <dbReference type="Pfam" id="PF13020"/>
    </source>
</evidence>
<feature type="domain" description="Protein NO VEIN C-terminal" evidence="1">
    <location>
        <begin position="164"/>
        <end position="259"/>
    </location>
</feature>
<gene>
    <name evidence="2" type="ORF">AHIS1636_03690</name>
</gene>
<dbReference type="Pfam" id="PF13020">
    <property type="entry name" value="NOV_C"/>
    <property type="match status" value="1"/>
</dbReference>
<dbReference type="EMBL" id="BRVS01000001">
    <property type="protein sequence ID" value="GLB65930.1"/>
    <property type="molecule type" value="Genomic_DNA"/>
</dbReference>